<dbReference type="InterPro" id="IPR011662">
    <property type="entry name" value="Secretin/TonB_short_N"/>
</dbReference>
<dbReference type="NCBIfam" id="TIGR01782">
    <property type="entry name" value="TonB-Xanth-Caul"/>
    <property type="match status" value="1"/>
</dbReference>
<keyword evidence="7" id="KW-0798">TonB box</keyword>
<evidence type="ECO:0000256" key="5">
    <source>
        <dbReference type="ARBA" id="ARBA00023136"/>
    </source>
</evidence>
<keyword evidence="10" id="KW-1185">Reference proteome</keyword>
<keyword evidence="6" id="KW-0998">Cell outer membrane</keyword>
<evidence type="ECO:0000256" key="2">
    <source>
        <dbReference type="ARBA" id="ARBA00022448"/>
    </source>
</evidence>
<proteinExistence type="inferred from homology"/>
<reference evidence="9 10" key="1">
    <citation type="journal article" date="2015" name="Genome Announc.">
        <title>Draft Genome Sequences of Marine Isolates of Thalassomonas viridans and Thalassomonas actiniarum.</title>
        <authorList>
            <person name="Olonade I."/>
            <person name="van Zyl L.J."/>
            <person name="Trindade M."/>
        </authorList>
    </citation>
    <scope>NUCLEOTIDE SEQUENCE [LARGE SCALE GENOMIC DNA]</scope>
    <source>
        <strain evidence="9 10">A5K-106</strain>
    </source>
</reference>
<protein>
    <submittedName>
        <fullName evidence="9">TonB-dependent receptor</fullName>
    </submittedName>
</protein>
<dbReference type="Gene3D" id="2.40.170.20">
    <property type="entry name" value="TonB-dependent receptor, beta-barrel domain"/>
    <property type="match status" value="1"/>
</dbReference>
<dbReference type="InterPro" id="IPR000531">
    <property type="entry name" value="Beta-barrel_TonB"/>
</dbReference>
<dbReference type="PANTHER" id="PTHR40980">
    <property type="entry name" value="PLUG DOMAIN-CONTAINING PROTEIN"/>
    <property type="match status" value="1"/>
</dbReference>
<name>A0AAF0C273_9GAMM</name>
<dbReference type="InterPro" id="IPR037066">
    <property type="entry name" value="Plug_dom_sf"/>
</dbReference>
<evidence type="ECO:0000256" key="6">
    <source>
        <dbReference type="ARBA" id="ARBA00023237"/>
    </source>
</evidence>
<dbReference type="Gene3D" id="2.170.130.10">
    <property type="entry name" value="TonB-dependent receptor, plug domain"/>
    <property type="match status" value="1"/>
</dbReference>
<keyword evidence="9" id="KW-0675">Receptor</keyword>
<keyword evidence="3" id="KW-0406">Ion transport</keyword>
<evidence type="ECO:0000313" key="9">
    <source>
        <dbReference type="EMBL" id="WDD97495.1"/>
    </source>
</evidence>
<dbReference type="InterPro" id="IPR012910">
    <property type="entry name" value="Plug_dom"/>
</dbReference>
<dbReference type="Pfam" id="PF07715">
    <property type="entry name" value="Plug"/>
    <property type="match status" value="1"/>
</dbReference>
<dbReference type="GO" id="GO:0006826">
    <property type="term" value="P:iron ion transport"/>
    <property type="evidence" value="ECO:0007669"/>
    <property type="project" value="UniProtKB-KW"/>
</dbReference>
<dbReference type="PANTHER" id="PTHR40980:SF3">
    <property type="entry name" value="TONB-DEPENDENT RECEPTOR-LIKE BETA-BARREL DOMAIN-CONTAINING PROTEIN"/>
    <property type="match status" value="1"/>
</dbReference>
<dbReference type="Proteomes" id="UP000032568">
    <property type="component" value="Chromosome"/>
</dbReference>
<dbReference type="SUPFAM" id="SSF56935">
    <property type="entry name" value="Porins"/>
    <property type="match status" value="1"/>
</dbReference>
<organism evidence="9 10">
    <name type="scientific">Thalassomonas actiniarum</name>
    <dbReference type="NCBI Taxonomy" id="485447"/>
    <lineage>
        <taxon>Bacteria</taxon>
        <taxon>Pseudomonadati</taxon>
        <taxon>Pseudomonadota</taxon>
        <taxon>Gammaproteobacteria</taxon>
        <taxon>Alteromonadales</taxon>
        <taxon>Colwelliaceae</taxon>
        <taxon>Thalassomonas</taxon>
    </lineage>
</organism>
<dbReference type="AlphaFoldDB" id="A0AAF0C273"/>
<keyword evidence="5 7" id="KW-0472">Membrane</keyword>
<feature type="domain" description="Secretin/TonB short N-terminal" evidence="8">
    <location>
        <begin position="89"/>
        <end position="140"/>
    </location>
</feature>
<reference evidence="9 10" key="2">
    <citation type="journal article" date="2022" name="Mar. Drugs">
        <title>Bioassay-Guided Fractionation Leads to the Detection of Cholic Acid Generated by the Rare Thalassomonas sp.</title>
        <authorList>
            <person name="Pheiffer F."/>
            <person name="Schneider Y.K."/>
            <person name="Hansen E.H."/>
            <person name="Andersen J.H."/>
            <person name="Isaksson J."/>
            <person name="Busche T."/>
            <person name="R C."/>
            <person name="Kalinowski J."/>
            <person name="Zyl L.V."/>
            <person name="Trindade M."/>
        </authorList>
    </citation>
    <scope>NUCLEOTIDE SEQUENCE [LARGE SCALE GENOMIC DNA]</scope>
    <source>
        <strain evidence="9 10">A5K-106</strain>
    </source>
</reference>
<evidence type="ECO:0000256" key="7">
    <source>
        <dbReference type="RuleBase" id="RU003357"/>
    </source>
</evidence>
<keyword evidence="3" id="KW-0410">Iron transport</keyword>
<dbReference type="EMBL" id="CP059735">
    <property type="protein sequence ID" value="WDD97495.1"/>
    <property type="molecule type" value="Genomic_DNA"/>
</dbReference>
<keyword evidence="4" id="KW-0408">Iron</keyword>
<gene>
    <name evidence="9" type="ORF">SG35_019525</name>
</gene>
<evidence type="ECO:0000256" key="1">
    <source>
        <dbReference type="ARBA" id="ARBA00004442"/>
    </source>
</evidence>
<evidence type="ECO:0000259" key="8">
    <source>
        <dbReference type="SMART" id="SM00965"/>
    </source>
</evidence>
<accession>A0AAF0C273</accession>
<dbReference type="Gene3D" id="3.55.50.30">
    <property type="match status" value="1"/>
</dbReference>
<evidence type="ECO:0000256" key="3">
    <source>
        <dbReference type="ARBA" id="ARBA00022496"/>
    </source>
</evidence>
<dbReference type="SMART" id="SM00965">
    <property type="entry name" value="STN"/>
    <property type="match status" value="1"/>
</dbReference>
<dbReference type="GO" id="GO:0009279">
    <property type="term" value="C:cell outer membrane"/>
    <property type="evidence" value="ECO:0007669"/>
    <property type="project" value="UniProtKB-SubCell"/>
</dbReference>
<evidence type="ECO:0000313" key="10">
    <source>
        <dbReference type="Proteomes" id="UP000032568"/>
    </source>
</evidence>
<dbReference type="KEGG" id="tact:SG35_019525"/>
<dbReference type="CDD" id="cd01347">
    <property type="entry name" value="ligand_gated_channel"/>
    <property type="match status" value="1"/>
</dbReference>
<keyword evidence="2" id="KW-0813">Transport</keyword>
<evidence type="ECO:0000256" key="4">
    <source>
        <dbReference type="ARBA" id="ARBA00023004"/>
    </source>
</evidence>
<comment type="similarity">
    <text evidence="7">Belongs to the TonB-dependent receptor family.</text>
</comment>
<comment type="subcellular location">
    <subcellularLocation>
        <location evidence="1 7">Cell outer membrane</location>
    </subcellularLocation>
</comment>
<dbReference type="Pfam" id="PF00593">
    <property type="entry name" value="TonB_dep_Rec_b-barrel"/>
    <property type="match status" value="1"/>
</dbReference>
<dbReference type="InterPro" id="IPR036942">
    <property type="entry name" value="Beta-barrel_TonB_sf"/>
</dbReference>
<sequence length="1093" mass="119474">MSFFSKKVAEIINKFLWRKIKGQSSLFYVWRKSIPGKYRKLSRHFICIVMVFSLSNRANAAELQENVTFNIPRQRADLSLINFAEQADITLLFPLDKMAGKQTNSLSGKYSVMEALNILLKDTGLKTDISESGQLSILIDPSFERNNDMAHYKKNKVASSVLAVLGTVATTPTMAETETQVKETEVIEVRGIRGALGRAMDTKREAGGVVDSISAEDIGKFPDTNLAESLQRISGVSIDRSGGEGQKITVRGFGPQFNTVLVNGRQQASEDAGRDFSFDTIAAEMVRSLDVHKTSTATLQSGGIGSTVNINTAKPFAVGGFKAAGSVKAIYDGNSEETTPQVSGLISNTFNEETFGVLLAVSYLERETRLNRAQSAGWRENSDFVRGTPRTASGELYTGNVFIPQNFDSLVTTEKRERTNANLVVQYAPADNLVVTADALYSDFDVKSDTTSYGHWFSANNVENVIVDENGTVTDMYQEVGLATDFHAKKADRLTESKSFGLNLDWEVNDNLNMQFDISHSNATRDANNGRGGSLALLGYANRVQWTLDDNILPYYSNFADADGSIYSGQQEADGVVQDPNSPDYVPPQGVSDYLDPANSGAHVMIRGGNEVEDDITQVKWDGVWTADGDSGFAAAKFGVMFSSETKTVNEWNNTNSGIHCTYCNYQDFPDVSAFEQEIFDAGDDFLSDVSGSGRTPTQWLSFDGEALFDYLGSVEGVDFDAVKTSNSFEVEEETSSFYLELDFEGEVAGMFISSTAGFRYESTDVEVSASQANVQSLSILDATEMLAAYGPTTDFSEKSSYDEILPNFSVKLEITDDLLARAAVSKTLTRPTLSSLRPITKLDTVRQGNLQSSSGNAKLIPFISDNLDLSLEWYYDQASYLSAGYFRKHVANFITNVKQERTFTTQDGSLLTDPSTGSDVSAPDADDGVAVFTNTAPENGESAIVDGWEFAAQHTFGESGFGVIANATIVDSDAELDNADITQVFAVTGLSDSLNLVAFYEQGSFQGRIAYNWRDTFLQSLSQGGGDGVTYVEDYAQWDASASYELTDEMTVFVEGINLTEEYTHSRGRFSNQLLDIVDSGRRISLGVRGTF</sequence>
<dbReference type="InterPro" id="IPR010104">
    <property type="entry name" value="TonB_rcpt_bac"/>
</dbReference>